<feature type="region of interest" description="Disordered" evidence="1">
    <location>
        <begin position="416"/>
        <end position="521"/>
    </location>
</feature>
<feature type="compositionally biased region" description="Low complexity" evidence="1">
    <location>
        <begin position="465"/>
        <end position="474"/>
    </location>
</feature>
<feature type="compositionally biased region" description="Basic and acidic residues" evidence="1">
    <location>
        <begin position="1192"/>
        <end position="1215"/>
    </location>
</feature>
<evidence type="ECO:0000313" key="3">
    <source>
        <dbReference type="Proteomes" id="UP000648187"/>
    </source>
</evidence>
<accession>A0A835L2X5</accession>
<sequence>KRLHTSREFGSVYNTEANDVHLLRGLRNKFAQRASSSTKNIKPIKKSSDSSTSLILKKTSERQSETYVLIIFLQILEQYSIVSYTSLQQPENDTPSVLKTERSPNPVEKPLIKVTVIPKTDQIQTAKLLRRRRYVPKRVQSTTSNHENSIQTKNVYLIVAGRRREKIYEIKTTGSAKLSTDHDSYIKDDEIPIKELSNFKHLIQLPSSGGTRAAKTVYVATNQTNHRKKVESRFLGSSVYLKMLLVSFDKYVLRYGATINDKQVLSDVAQLTRENLKLLTNSDYIEDKNCNNFIRNYRWTIRTRAYKLTMTRVMKTLPSQKKYPGKILLLSYNFSFCRVLIKYVKIAFSYSKESQGTQVNLNVQCNVAMKKGTSSSFSDKKIQCSYSFGPTNKSEQNTLKDCQSPLVIISVYPKSSPEDTVQSTNSPDSIRSSSPTRVATYTSNQVTKTEKSTKRGALEAKRRSPAASRSPSPAKKIKEESVKTQAKSTQSNKRKDTGKRKIIKQDPTPRKPPTKLASNSTQVAKNLQNLTVSNAAQSSKKNPLHALSNATQVSNKNNQMYQMSNGTQVSVRKRQAYTVTNATQYSGGIQSMASNGTQFVDHNIIDSVPEMAPIKHSRNVIASPSVRYPKRLSPIRYPRTTQVSNATQVPKSPQFFASNGTQVSENDPYIASKSNGTQVSKYEYSPFSSRLSRNQDTYTLPNASQKRTLIEAYTKQLTDQMSQKDSIPARYNSTVTINIDGDGEYYDVLFNQDKRSTDLTIRKTFKDMGSQKYDDQDQECSASLENFMYVPEIIVEKESSKPQDDSHSKSSIYNNPSDDDFSLDNHVSRLTIRDSLEIFHRRGGKHMHNSNNLKNTQTCFTAQIATTVPNATEFLAPIKHFIGDDCSITDPVERDKQIRQLLGVDKLKQSFTAPQQPRYSENSSHIPYHKNSELTEINFEFQKVCPCFKSRHTKNRASVSVQCRQPISTEKPVPHSYYSVIDTCEKCSASPRHIPLPCAPNNVSGISLKTVRRPTEGSCGKKSAIYQQLILNRNIQVFLQVDQFSKQKPIILSRKQYDKVKKTIQKTICIKKSSHEKRRCIPVKRDKNESYLETHASSEIMSLKAKSKHSKRSSCKRNKPYTKRAECTVYGKRQRHESPVLYRRYEDPVLSSKYDRPEVDDRCERPMLYGKYEKFGDFEMFDEPDELQLPRKLDKPVASGKRDKCDKREKSSKHEKCGKRSKCDKHEKREASRKRSKCATSEKRKNLVEADSHEKCQDPPVHRKRDKSSSGKRHRSPSPGKRHRSPSPGKRHRSPSPGKRHRSPSPGKREGKKCRSSTKRVKSGTSVKRDKSKTSSKCKKSGTSSKCKKSGSTSRLEKSESCHKHDKPKKIVERVKCQKSDVSIGAVRTKRPIEKVKECHKKSAKQEKFAQVEAKCSEVSCKKYREERLWPRPSKCKTANKDNEETKTDSCDKKRKQKIIENGVWTVEHTSTPVVQQRHAECFTNIDVGTGRDEVNSSTSEQVDDPDRLSEQRSPSVYEYSNDLQQESLAHRACIDSMDIEHQETEMKTFVLFNAENTANAYDDTKDTDFDRRTRKTVSSVEVRYASVAYMKQVAYSSTDVGALSNSSMTHVKSFHTIFRGHRKSATPNLGTSAYSLYSEEGYNSENKSVKPKRPFLRRLMSCLVMRSARDSELKLPTRPVLEDPPSVNSSMDSYHISTSLGAVEISSSIYDTTASFYSNHTILPLNNKIKKGFFSSVRGFLTNLKS</sequence>
<feature type="region of interest" description="Disordered" evidence="1">
    <location>
        <begin position="642"/>
        <end position="663"/>
    </location>
</feature>
<feature type="region of interest" description="Disordered" evidence="1">
    <location>
        <begin position="1192"/>
        <end position="1372"/>
    </location>
</feature>
<comment type="caution">
    <text evidence="2">The sequence shown here is derived from an EMBL/GenBank/DDBJ whole genome shotgun (WGS) entry which is preliminary data.</text>
</comment>
<dbReference type="Proteomes" id="UP000648187">
    <property type="component" value="Unassembled WGS sequence"/>
</dbReference>
<gene>
    <name evidence="2" type="ORF">HW555_013076</name>
</gene>
<keyword evidence="3" id="KW-1185">Reference proteome</keyword>
<feature type="compositionally biased region" description="Basic and acidic residues" evidence="1">
    <location>
        <begin position="1355"/>
        <end position="1372"/>
    </location>
</feature>
<feature type="compositionally biased region" description="Basic and acidic residues" evidence="1">
    <location>
        <begin position="448"/>
        <end position="462"/>
    </location>
</feature>
<feature type="region of interest" description="Disordered" evidence="1">
    <location>
        <begin position="1487"/>
        <end position="1514"/>
    </location>
</feature>
<name>A0A835L2X5_SPOEX</name>
<feature type="region of interest" description="Disordered" evidence="1">
    <location>
        <begin position="798"/>
        <end position="818"/>
    </location>
</feature>
<evidence type="ECO:0000313" key="2">
    <source>
        <dbReference type="EMBL" id="KAF9406619.1"/>
    </source>
</evidence>
<evidence type="ECO:0000256" key="1">
    <source>
        <dbReference type="SAM" id="MobiDB-lite"/>
    </source>
</evidence>
<organism evidence="2 3">
    <name type="scientific">Spodoptera exigua</name>
    <name type="common">Beet armyworm</name>
    <name type="synonym">Noctua fulgens</name>
    <dbReference type="NCBI Taxonomy" id="7107"/>
    <lineage>
        <taxon>Eukaryota</taxon>
        <taxon>Metazoa</taxon>
        <taxon>Ecdysozoa</taxon>
        <taxon>Arthropoda</taxon>
        <taxon>Hexapoda</taxon>
        <taxon>Insecta</taxon>
        <taxon>Pterygota</taxon>
        <taxon>Neoptera</taxon>
        <taxon>Endopterygota</taxon>
        <taxon>Lepidoptera</taxon>
        <taxon>Glossata</taxon>
        <taxon>Ditrysia</taxon>
        <taxon>Noctuoidea</taxon>
        <taxon>Noctuidae</taxon>
        <taxon>Amphipyrinae</taxon>
        <taxon>Spodoptera</taxon>
    </lineage>
</organism>
<dbReference type="EMBL" id="JACKWZ010000570">
    <property type="protein sequence ID" value="KAF9406619.1"/>
    <property type="molecule type" value="Genomic_DNA"/>
</dbReference>
<feature type="non-terminal residue" evidence="2">
    <location>
        <position position="1747"/>
    </location>
</feature>
<feature type="compositionally biased region" description="Basic residues" evidence="1">
    <location>
        <begin position="1262"/>
        <end position="1303"/>
    </location>
</feature>
<feature type="compositionally biased region" description="Polar residues" evidence="1">
    <location>
        <begin position="418"/>
        <end position="447"/>
    </location>
</feature>
<reference evidence="2" key="1">
    <citation type="submission" date="2020-08" db="EMBL/GenBank/DDBJ databases">
        <title>Spodoptera exigua strain:BAW_Kor-Di-RS1 Genome sequencing and assembly.</title>
        <authorList>
            <person name="Kim J."/>
            <person name="Nam H.Y."/>
            <person name="Kwon M."/>
            <person name="Choi J.H."/>
            <person name="Cho S.R."/>
            <person name="Kim G.-H."/>
        </authorList>
    </citation>
    <scope>NUCLEOTIDE SEQUENCE</scope>
    <source>
        <strain evidence="2">BAW_Kor-Di-RS1</strain>
        <tissue evidence="2">Whole-body</tissue>
    </source>
</reference>
<feature type="compositionally biased region" description="Basic residues" evidence="1">
    <location>
        <begin position="1310"/>
        <end position="1322"/>
    </location>
</feature>
<proteinExistence type="predicted"/>
<protein>
    <submittedName>
        <fullName evidence="2">Uncharacterized protein</fullName>
    </submittedName>
</protein>
<feature type="compositionally biased region" description="Basic and acidic residues" evidence="1">
    <location>
        <begin position="798"/>
        <end position="808"/>
    </location>
</feature>
<feature type="compositionally biased region" description="Low complexity" evidence="1">
    <location>
        <begin position="1341"/>
        <end position="1354"/>
    </location>
</feature>
<feature type="compositionally biased region" description="Basic and acidic residues" evidence="1">
    <location>
        <begin position="1240"/>
        <end position="1261"/>
    </location>
</feature>